<evidence type="ECO:0000256" key="5">
    <source>
        <dbReference type="ARBA" id="ARBA00023004"/>
    </source>
</evidence>
<dbReference type="PROSITE" id="PS00198">
    <property type="entry name" value="4FE4S_FER_1"/>
    <property type="match status" value="1"/>
</dbReference>
<dbReference type="STRING" id="39841.SAMN05660836_01573"/>
<evidence type="ECO:0000256" key="6">
    <source>
        <dbReference type="ARBA" id="ARBA00023014"/>
    </source>
</evidence>
<keyword evidence="9" id="KW-0670">Pyruvate</keyword>
<dbReference type="GO" id="GO:0046872">
    <property type="term" value="F:metal ion binding"/>
    <property type="evidence" value="ECO:0007669"/>
    <property type="project" value="UniProtKB-KW"/>
</dbReference>
<dbReference type="InterPro" id="IPR017900">
    <property type="entry name" value="4Fe4S_Fe_S_CS"/>
</dbReference>
<dbReference type="GO" id="GO:0051539">
    <property type="term" value="F:4 iron, 4 sulfur cluster binding"/>
    <property type="evidence" value="ECO:0007669"/>
    <property type="project" value="UniProtKB-KW"/>
</dbReference>
<dbReference type="InterPro" id="IPR011898">
    <property type="entry name" value="PorD_KorD"/>
</dbReference>
<keyword evidence="5" id="KW-0408">Iron</keyword>
<dbReference type="RefSeq" id="WP_093394793.1">
    <property type="nucleotide sequence ID" value="NZ_FOUU01000004.1"/>
</dbReference>
<evidence type="ECO:0000256" key="1">
    <source>
        <dbReference type="ARBA" id="ARBA00001966"/>
    </source>
</evidence>
<dbReference type="Gene3D" id="3.30.70.20">
    <property type="match status" value="1"/>
</dbReference>
<keyword evidence="4" id="KW-0677">Repeat</keyword>
<reference evidence="9 10" key="1">
    <citation type="submission" date="2016-10" db="EMBL/GenBank/DDBJ databases">
        <authorList>
            <person name="de Groot N.N."/>
        </authorList>
    </citation>
    <scope>NUCLEOTIDE SEQUENCE [LARGE SCALE GENOMIC DNA]</scope>
    <source>
        <strain evidence="9 10">DSM 9990</strain>
    </source>
</reference>
<evidence type="ECO:0000256" key="7">
    <source>
        <dbReference type="SAM" id="MobiDB-lite"/>
    </source>
</evidence>
<dbReference type="InterPro" id="IPR017896">
    <property type="entry name" value="4Fe4S_Fe-S-bd"/>
</dbReference>
<dbReference type="PANTHER" id="PTHR43724:SF1">
    <property type="entry name" value="PYRUVATE SYNTHASE SUBUNIT PORD"/>
    <property type="match status" value="1"/>
</dbReference>
<sequence>MKKEYRIESDPYIFAHGELCEGEAGKTGGWRSYRPVIDHSRCTPSKNQKPSCFLCWLYCPEGVVSRTIPVVINYDYCKGCGICAEECPTRAIEMVDESAFRRQEDGRENQETLSAANTPR</sequence>
<dbReference type="OrthoDB" id="9804603at2"/>
<evidence type="ECO:0000256" key="3">
    <source>
        <dbReference type="ARBA" id="ARBA00022723"/>
    </source>
</evidence>
<feature type="compositionally biased region" description="Basic and acidic residues" evidence="7">
    <location>
        <begin position="101"/>
        <end position="110"/>
    </location>
</feature>
<dbReference type="GO" id="GO:0016625">
    <property type="term" value="F:oxidoreductase activity, acting on the aldehyde or oxo group of donors, iron-sulfur protein as acceptor"/>
    <property type="evidence" value="ECO:0007669"/>
    <property type="project" value="InterPro"/>
</dbReference>
<feature type="region of interest" description="Disordered" evidence="7">
    <location>
        <begin position="101"/>
        <end position="120"/>
    </location>
</feature>
<keyword evidence="3" id="KW-0479">Metal-binding</keyword>
<evidence type="ECO:0000313" key="10">
    <source>
        <dbReference type="Proteomes" id="UP000199611"/>
    </source>
</evidence>
<dbReference type="PANTHER" id="PTHR43724">
    <property type="entry name" value="PYRUVATE SYNTHASE SUBUNIT PORD"/>
    <property type="match status" value="1"/>
</dbReference>
<keyword evidence="10" id="KW-1185">Reference proteome</keyword>
<dbReference type="AlphaFoldDB" id="A0A1I4TXM3"/>
<feature type="compositionally biased region" description="Polar residues" evidence="7">
    <location>
        <begin position="111"/>
        <end position="120"/>
    </location>
</feature>
<comment type="cofactor">
    <cofactor evidence="1">
        <name>[4Fe-4S] cluster</name>
        <dbReference type="ChEBI" id="CHEBI:49883"/>
    </cofactor>
</comment>
<proteinExistence type="predicted"/>
<dbReference type="Proteomes" id="UP000199611">
    <property type="component" value="Unassembled WGS sequence"/>
</dbReference>
<accession>A0A1I4TXM3</accession>
<evidence type="ECO:0000256" key="2">
    <source>
        <dbReference type="ARBA" id="ARBA00022485"/>
    </source>
</evidence>
<evidence type="ECO:0000259" key="8">
    <source>
        <dbReference type="PROSITE" id="PS51379"/>
    </source>
</evidence>
<keyword evidence="2" id="KW-0004">4Fe-4S</keyword>
<dbReference type="EMBL" id="FOUU01000004">
    <property type="protein sequence ID" value="SFM81305.1"/>
    <property type="molecule type" value="Genomic_DNA"/>
</dbReference>
<gene>
    <name evidence="9" type="ORF">SAMN05660836_01573</name>
</gene>
<keyword evidence="6" id="KW-0411">Iron-sulfur</keyword>
<evidence type="ECO:0000313" key="9">
    <source>
        <dbReference type="EMBL" id="SFM81305.1"/>
    </source>
</evidence>
<name>A0A1I4TXM3_9BACT</name>
<dbReference type="PROSITE" id="PS51379">
    <property type="entry name" value="4FE4S_FER_2"/>
    <property type="match status" value="1"/>
</dbReference>
<organism evidence="9 10">
    <name type="scientific">Thermodesulforhabdus norvegica</name>
    <dbReference type="NCBI Taxonomy" id="39841"/>
    <lineage>
        <taxon>Bacteria</taxon>
        <taxon>Pseudomonadati</taxon>
        <taxon>Thermodesulfobacteriota</taxon>
        <taxon>Syntrophobacteria</taxon>
        <taxon>Syntrophobacterales</taxon>
        <taxon>Thermodesulforhabdaceae</taxon>
        <taxon>Thermodesulforhabdus</taxon>
    </lineage>
</organism>
<dbReference type="NCBIfam" id="TIGR02179">
    <property type="entry name" value="PorD_KorD"/>
    <property type="match status" value="1"/>
</dbReference>
<protein>
    <submittedName>
        <fullName evidence="9">Pyruvate ferredoxin oxidoreductase delta subunit</fullName>
    </submittedName>
</protein>
<dbReference type="SUPFAM" id="SSF54862">
    <property type="entry name" value="4Fe-4S ferredoxins"/>
    <property type="match status" value="1"/>
</dbReference>
<evidence type="ECO:0000256" key="4">
    <source>
        <dbReference type="ARBA" id="ARBA00022737"/>
    </source>
</evidence>
<dbReference type="Pfam" id="PF00037">
    <property type="entry name" value="Fer4"/>
    <property type="match status" value="1"/>
</dbReference>
<feature type="domain" description="4Fe-4S ferredoxin-type" evidence="8">
    <location>
        <begin position="68"/>
        <end position="97"/>
    </location>
</feature>